<name>A0A8S5QMD8_9CAUD</name>
<organism evidence="1">
    <name type="scientific">Siphoviridae sp. cttOT32</name>
    <dbReference type="NCBI Taxonomy" id="2826493"/>
    <lineage>
        <taxon>Viruses</taxon>
        <taxon>Duplodnaviria</taxon>
        <taxon>Heunggongvirae</taxon>
        <taxon>Uroviricota</taxon>
        <taxon>Caudoviricetes</taxon>
    </lineage>
</organism>
<reference evidence="1" key="1">
    <citation type="journal article" date="2021" name="Proc. Natl. Acad. Sci. U.S.A.">
        <title>A Catalog of Tens of Thousands of Viruses from Human Metagenomes Reveals Hidden Associations with Chronic Diseases.</title>
        <authorList>
            <person name="Tisza M.J."/>
            <person name="Buck C.B."/>
        </authorList>
    </citation>
    <scope>NUCLEOTIDE SEQUENCE</scope>
    <source>
        <strain evidence="1">CttOT32</strain>
    </source>
</reference>
<evidence type="ECO:0000313" key="1">
    <source>
        <dbReference type="EMBL" id="DAE20439.1"/>
    </source>
</evidence>
<proteinExistence type="predicted"/>
<accession>A0A8S5QMD8</accession>
<sequence>MTFKGILDQVGTWGAQHALPVFFGDEATRNRLANDITGDFIFVDVPGGRQDYNDYAAEAFSISVLIQVLGTSHYERDDMSEIDVLDRTFTVITDIAKKVVCLYVSEGAAVVKRQNIYDSPKSGWEITLNLSE</sequence>
<protein>
    <submittedName>
        <fullName evidence="1">Uncharacterized protein</fullName>
    </submittedName>
</protein>
<dbReference type="EMBL" id="BK015694">
    <property type="protein sequence ID" value="DAE20439.1"/>
    <property type="molecule type" value="Genomic_DNA"/>
</dbReference>